<gene>
    <name evidence="4" type="ORF">OIU84_026834</name>
</gene>
<keyword evidence="5" id="KW-1185">Reference proteome</keyword>
<dbReference type="InterPro" id="IPR011032">
    <property type="entry name" value="GroES-like_sf"/>
</dbReference>
<dbReference type="GO" id="GO:0046294">
    <property type="term" value="P:formaldehyde catabolic process"/>
    <property type="evidence" value="ECO:0007669"/>
    <property type="project" value="TreeGrafter"/>
</dbReference>
<accession>A0AAD6NNB9</accession>
<dbReference type="PANTHER" id="PTHR43880:SF5">
    <property type="entry name" value="ALCOHOL DEHYDROGENASE-LIKE 6"/>
    <property type="match status" value="1"/>
</dbReference>
<evidence type="ECO:0008006" key="6">
    <source>
        <dbReference type="Google" id="ProtNLM"/>
    </source>
</evidence>
<proteinExistence type="predicted"/>
<comment type="subunit">
    <text evidence="1">Homodimer.</text>
</comment>
<sequence>MSSSIKQPNVITCKAAVAWGAGEALVMQEVEMSPPHPQEIRIKVVTTSLYRSDLSALDFH</sequence>
<organism evidence="4 5">
    <name type="scientific">Salix udensis</name>
    <dbReference type="NCBI Taxonomy" id="889485"/>
    <lineage>
        <taxon>Eukaryota</taxon>
        <taxon>Viridiplantae</taxon>
        <taxon>Streptophyta</taxon>
        <taxon>Embryophyta</taxon>
        <taxon>Tracheophyta</taxon>
        <taxon>Spermatophyta</taxon>
        <taxon>Magnoliopsida</taxon>
        <taxon>eudicotyledons</taxon>
        <taxon>Gunneridae</taxon>
        <taxon>Pentapetalae</taxon>
        <taxon>rosids</taxon>
        <taxon>fabids</taxon>
        <taxon>Malpighiales</taxon>
        <taxon>Salicaceae</taxon>
        <taxon>Saliceae</taxon>
        <taxon>Salix</taxon>
    </lineage>
</organism>
<comment type="caution">
    <text evidence="4">The sequence shown here is derived from an EMBL/GenBank/DDBJ whole genome shotgun (WGS) entry which is preliminary data.</text>
</comment>
<dbReference type="GO" id="GO:0005829">
    <property type="term" value="C:cytosol"/>
    <property type="evidence" value="ECO:0007669"/>
    <property type="project" value="TreeGrafter"/>
</dbReference>
<reference evidence="4" key="1">
    <citation type="submission" date="2022-10" db="EMBL/GenBank/DDBJ databases">
        <authorList>
            <person name="Hyden B.L."/>
            <person name="Feng K."/>
            <person name="Yates T."/>
            <person name="Jawdy S."/>
            <person name="Smart L.B."/>
            <person name="Muchero W."/>
        </authorList>
    </citation>
    <scope>NUCLEOTIDE SEQUENCE</scope>
    <source>
        <tissue evidence="4">Shoot tip</tissue>
    </source>
</reference>
<protein>
    <recommendedName>
        <fullName evidence="6">Alcohol dehydrogenase</fullName>
    </recommendedName>
</protein>
<keyword evidence="2" id="KW-0479">Metal-binding</keyword>
<dbReference type="AlphaFoldDB" id="A0AAD6NNB9"/>
<dbReference type="SUPFAM" id="SSF50129">
    <property type="entry name" value="GroES-like"/>
    <property type="match status" value="1"/>
</dbReference>
<evidence type="ECO:0000256" key="1">
    <source>
        <dbReference type="ARBA" id="ARBA00011738"/>
    </source>
</evidence>
<dbReference type="Gene3D" id="3.90.180.10">
    <property type="entry name" value="Medium-chain alcohol dehydrogenases, catalytic domain"/>
    <property type="match status" value="1"/>
</dbReference>
<dbReference type="Proteomes" id="UP001162972">
    <property type="component" value="Unassembled WGS sequence"/>
</dbReference>
<keyword evidence="3" id="KW-0862">Zinc</keyword>
<feature type="non-terminal residue" evidence="4">
    <location>
        <position position="1"/>
    </location>
</feature>
<evidence type="ECO:0000313" key="4">
    <source>
        <dbReference type="EMBL" id="KAJ6392556.1"/>
    </source>
</evidence>
<evidence type="ECO:0000313" key="5">
    <source>
        <dbReference type="Proteomes" id="UP001162972"/>
    </source>
</evidence>
<dbReference type="EMBL" id="JAPFFJ010000647">
    <property type="protein sequence ID" value="KAJ6392556.1"/>
    <property type="molecule type" value="Genomic_DNA"/>
</dbReference>
<evidence type="ECO:0000256" key="2">
    <source>
        <dbReference type="ARBA" id="ARBA00022723"/>
    </source>
</evidence>
<evidence type="ECO:0000256" key="3">
    <source>
        <dbReference type="ARBA" id="ARBA00022833"/>
    </source>
</evidence>
<dbReference type="GO" id="GO:0051903">
    <property type="term" value="F:S-(hydroxymethyl)glutathione dehydrogenase [NAD(P)+] activity"/>
    <property type="evidence" value="ECO:0007669"/>
    <property type="project" value="TreeGrafter"/>
</dbReference>
<dbReference type="GO" id="GO:0008270">
    <property type="term" value="F:zinc ion binding"/>
    <property type="evidence" value="ECO:0007669"/>
    <property type="project" value="TreeGrafter"/>
</dbReference>
<dbReference type="PANTHER" id="PTHR43880">
    <property type="entry name" value="ALCOHOL DEHYDROGENASE"/>
    <property type="match status" value="1"/>
</dbReference>
<reference evidence="4" key="2">
    <citation type="journal article" date="2023" name="Int. J. Mol. Sci.">
        <title>De Novo Assembly and Annotation of 11 Diverse Shrub Willow (Salix) Genomes Reveals Novel Gene Organization in Sex-Linked Regions.</title>
        <authorList>
            <person name="Hyden B."/>
            <person name="Feng K."/>
            <person name="Yates T.B."/>
            <person name="Jawdy S."/>
            <person name="Cereghino C."/>
            <person name="Smart L.B."/>
            <person name="Muchero W."/>
        </authorList>
    </citation>
    <scope>NUCLEOTIDE SEQUENCE</scope>
    <source>
        <tissue evidence="4">Shoot tip</tissue>
    </source>
</reference>
<name>A0AAD6NNB9_9ROSI</name>